<dbReference type="InterPro" id="IPR009071">
    <property type="entry name" value="HMG_box_dom"/>
</dbReference>
<dbReference type="PANTHER" id="PTHR48112:SF15">
    <property type="entry name" value="HMG BOX DOMAIN-CONTAINING PROTEIN"/>
    <property type="match status" value="1"/>
</dbReference>
<feature type="compositionally biased region" description="Polar residues" evidence="3">
    <location>
        <begin position="178"/>
        <end position="190"/>
    </location>
</feature>
<feature type="compositionally biased region" description="Polar residues" evidence="3">
    <location>
        <begin position="316"/>
        <end position="331"/>
    </location>
</feature>
<name>A0AAD3CWQ6_9STRA</name>
<keyword evidence="6" id="KW-1185">Reference proteome</keyword>
<feature type="region of interest" description="Disordered" evidence="3">
    <location>
        <begin position="398"/>
        <end position="461"/>
    </location>
</feature>
<reference evidence="5 6" key="1">
    <citation type="journal article" date="2021" name="Sci. Rep.">
        <title>The genome of the diatom Chaetoceros tenuissimus carries an ancient integrated fragment of an extant virus.</title>
        <authorList>
            <person name="Hongo Y."/>
            <person name="Kimura K."/>
            <person name="Takaki Y."/>
            <person name="Yoshida Y."/>
            <person name="Baba S."/>
            <person name="Kobayashi G."/>
            <person name="Nagasaki K."/>
            <person name="Hano T."/>
            <person name="Tomaru Y."/>
        </authorList>
    </citation>
    <scope>NUCLEOTIDE SEQUENCE [LARGE SCALE GENOMIC DNA]</scope>
    <source>
        <strain evidence="5 6">NIES-3715</strain>
    </source>
</reference>
<evidence type="ECO:0000313" key="5">
    <source>
        <dbReference type="EMBL" id="GFH53573.1"/>
    </source>
</evidence>
<sequence>MNNEKQPNAKSKDHDQAERQEEEDKSGLFWPHNSTNSTYSSTGDIRKKHLSATELSYHEMSTSSNERQHIAPSEIDYSSTSSFSSHHHHHHGNTDGHSSFQYYYRPVPPATTHPPSYTNPTSYNPHQSYNHSVETDSRNSSTGIQQSGRADTLKRDHKASLAQDPQENHRKDDEYRQIHQNGCPSSTSSQIPIAFYASRGYDYQYQSHRDQKNAKQYDYNTVVNSRRRNISPADLNTFNDDYHDSNYKLSSHAEEKEVTSAAQSDTPKATNQKQKEAKKTETQKKKKRKKSKDAPKRPLSAYNIFFKEERQRMLQSLPSMDNGPTSNSSSKCSRHHRKGRDQPHGKISFENLAKTIGSRWRELGSAERKKFEILAAKDTERYTEEMKVFHDEQMLKASTISSNDHSHEDSDEKVVLSSSKQRTTNDEYDSSAKHDDEHREETKSGAAALEEGEIEPVPFDSIFLSPSPFGCDDTNRSWSLKDYSFDSLDSKKAGYW</sequence>
<dbReference type="Pfam" id="PF00505">
    <property type="entry name" value="HMG_box"/>
    <property type="match status" value="1"/>
</dbReference>
<organism evidence="5 6">
    <name type="scientific">Chaetoceros tenuissimus</name>
    <dbReference type="NCBI Taxonomy" id="426638"/>
    <lineage>
        <taxon>Eukaryota</taxon>
        <taxon>Sar</taxon>
        <taxon>Stramenopiles</taxon>
        <taxon>Ochrophyta</taxon>
        <taxon>Bacillariophyta</taxon>
        <taxon>Coscinodiscophyceae</taxon>
        <taxon>Chaetocerotophycidae</taxon>
        <taxon>Chaetocerotales</taxon>
        <taxon>Chaetocerotaceae</taxon>
        <taxon>Chaetoceros</taxon>
    </lineage>
</organism>
<dbReference type="EMBL" id="BLLK01000047">
    <property type="protein sequence ID" value="GFH53573.1"/>
    <property type="molecule type" value="Genomic_DNA"/>
</dbReference>
<evidence type="ECO:0000259" key="4">
    <source>
        <dbReference type="PROSITE" id="PS50118"/>
    </source>
</evidence>
<feature type="compositionally biased region" description="Basic and acidic residues" evidence="3">
    <location>
        <begin position="166"/>
        <end position="177"/>
    </location>
</feature>
<dbReference type="AlphaFoldDB" id="A0AAD3CWQ6"/>
<dbReference type="SMART" id="SM00398">
    <property type="entry name" value="HMG"/>
    <property type="match status" value="1"/>
</dbReference>
<dbReference type="PANTHER" id="PTHR48112">
    <property type="entry name" value="HIGH MOBILITY GROUP PROTEIN DSP1"/>
    <property type="match status" value="1"/>
</dbReference>
<dbReference type="GO" id="GO:0005634">
    <property type="term" value="C:nucleus"/>
    <property type="evidence" value="ECO:0007669"/>
    <property type="project" value="UniProtKB-UniRule"/>
</dbReference>
<proteinExistence type="predicted"/>
<feature type="DNA-binding region" description="HMG box" evidence="2">
    <location>
        <begin position="295"/>
        <end position="390"/>
    </location>
</feature>
<feature type="compositionally biased region" description="Polar residues" evidence="3">
    <location>
        <begin position="32"/>
        <end position="43"/>
    </location>
</feature>
<feature type="region of interest" description="Disordered" evidence="3">
    <location>
        <begin position="76"/>
        <end position="190"/>
    </location>
</feature>
<feature type="compositionally biased region" description="Basic and acidic residues" evidence="3">
    <location>
        <begin position="430"/>
        <end position="443"/>
    </location>
</feature>
<feature type="region of interest" description="Disordered" evidence="3">
    <location>
        <begin position="316"/>
        <end position="348"/>
    </location>
</feature>
<dbReference type="InterPro" id="IPR050342">
    <property type="entry name" value="HMGB"/>
</dbReference>
<dbReference type="Proteomes" id="UP001054902">
    <property type="component" value="Unassembled WGS sequence"/>
</dbReference>
<feature type="region of interest" description="Disordered" evidence="3">
    <location>
        <begin position="250"/>
        <end position="302"/>
    </location>
</feature>
<feature type="compositionally biased region" description="Polar residues" evidence="3">
    <location>
        <begin position="113"/>
        <end position="149"/>
    </location>
</feature>
<feature type="domain" description="HMG box" evidence="4">
    <location>
        <begin position="295"/>
        <end position="390"/>
    </location>
</feature>
<evidence type="ECO:0000256" key="2">
    <source>
        <dbReference type="PROSITE-ProRule" id="PRU00267"/>
    </source>
</evidence>
<accession>A0AAD3CWQ6</accession>
<dbReference type="Gene3D" id="1.10.30.10">
    <property type="entry name" value="High mobility group box domain"/>
    <property type="match status" value="1"/>
</dbReference>
<feature type="compositionally biased region" description="Basic and acidic residues" evidence="3">
    <location>
        <begin position="273"/>
        <end position="283"/>
    </location>
</feature>
<dbReference type="InterPro" id="IPR036910">
    <property type="entry name" value="HMG_box_dom_sf"/>
</dbReference>
<feature type="compositionally biased region" description="Basic and acidic residues" evidence="3">
    <location>
        <begin position="404"/>
        <end position="414"/>
    </location>
</feature>
<protein>
    <recommendedName>
        <fullName evidence="4">HMG box domain-containing protein</fullName>
    </recommendedName>
</protein>
<feature type="compositionally biased region" description="Basic and acidic residues" evidence="3">
    <location>
        <begin position="10"/>
        <end position="19"/>
    </location>
</feature>
<evidence type="ECO:0000256" key="1">
    <source>
        <dbReference type="ARBA" id="ARBA00023125"/>
    </source>
</evidence>
<evidence type="ECO:0000313" key="6">
    <source>
        <dbReference type="Proteomes" id="UP001054902"/>
    </source>
</evidence>
<gene>
    <name evidence="5" type="ORF">CTEN210_10049</name>
</gene>
<dbReference type="SUPFAM" id="SSF47095">
    <property type="entry name" value="HMG-box"/>
    <property type="match status" value="1"/>
</dbReference>
<dbReference type="PROSITE" id="PS50118">
    <property type="entry name" value="HMG_BOX_2"/>
    <property type="match status" value="1"/>
</dbReference>
<keyword evidence="1 2" id="KW-0238">DNA-binding</keyword>
<comment type="caution">
    <text evidence="5">The sequence shown here is derived from an EMBL/GenBank/DDBJ whole genome shotgun (WGS) entry which is preliminary data.</text>
</comment>
<keyword evidence="2" id="KW-0539">Nucleus</keyword>
<feature type="region of interest" description="Disordered" evidence="3">
    <location>
        <begin position="222"/>
        <end position="241"/>
    </location>
</feature>
<evidence type="ECO:0000256" key="3">
    <source>
        <dbReference type="SAM" id="MobiDB-lite"/>
    </source>
</evidence>
<dbReference type="GO" id="GO:0003677">
    <property type="term" value="F:DNA binding"/>
    <property type="evidence" value="ECO:0007669"/>
    <property type="project" value="UniProtKB-UniRule"/>
</dbReference>
<feature type="region of interest" description="Disordered" evidence="3">
    <location>
        <begin position="1"/>
        <end position="46"/>
    </location>
</feature>